<feature type="compositionally biased region" description="Polar residues" evidence="1">
    <location>
        <begin position="1"/>
        <end position="12"/>
    </location>
</feature>
<name>A0ABN1W9S8_9PSEU</name>
<comment type="caution">
    <text evidence="2">The sequence shown here is derived from an EMBL/GenBank/DDBJ whole genome shotgun (WGS) entry which is preliminary data.</text>
</comment>
<keyword evidence="3" id="KW-1185">Reference proteome</keyword>
<evidence type="ECO:0000256" key="1">
    <source>
        <dbReference type="SAM" id="MobiDB-lite"/>
    </source>
</evidence>
<sequence length="61" mass="5673">MPPGASRNSITVAASRAGTGSSGGFPAHSGVPSPGVPASSGFPESADPAPSLKPGTALLGT</sequence>
<evidence type="ECO:0000313" key="3">
    <source>
        <dbReference type="Proteomes" id="UP001500653"/>
    </source>
</evidence>
<proteinExistence type="predicted"/>
<gene>
    <name evidence="2" type="ORF">GCM10009676_23720</name>
</gene>
<reference evidence="2 3" key="1">
    <citation type="journal article" date="2019" name="Int. J. Syst. Evol. Microbiol.">
        <title>The Global Catalogue of Microorganisms (GCM) 10K type strain sequencing project: providing services to taxonomists for standard genome sequencing and annotation.</title>
        <authorList>
            <consortium name="The Broad Institute Genomics Platform"/>
            <consortium name="The Broad Institute Genome Sequencing Center for Infectious Disease"/>
            <person name="Wu L."/>
            <person name="Ma J."/>
        </authorList>
    </citation>
    <scope>NUCLEOTIDE SEQUENCE [LARGE SCALE GENOMIC DNA]</scope>
    <source>
        <strain evidence="2 3">JCM 13023</strain>
    </source>
</reference>
<feature type="region of interest" description="Disordered" evidence="1">
    <location>
        <begin position="1"/>
        <end position="61"/>
    </location>
</feature>
<feature type="compositionally biased region" description="Low complexity" evidence="1">
    <location>
        <begin position="29"/>
        <end position="43"/>
    </location>
</feature>
<organism evidence="2 3">
    <name type="scientific">Prauserella halophila</name>
    <dbReference type="NCBI Taxonomy" id="185641"/>
    <lineage>
        <taxon>Bacteria</taxon>
        <taxon>Bacillati</taxon>
        <taxon>Actinomycetota</taxon>
        <taxon>Actinomycetes</taxon>
        <taxon>Pseudonocardiales</taxon>
        <taxon>Pseudonocardiaceae</taxon>
        <taxon>Prauserella</taxon>
    </lineage>
</organism>
<evidence type="ECO:0000313" key="2">
    <source>
        <dbReference type="EMBL" id="GAA1238355.1"/>
    </source>
</evidence>
<protein>
    <submittedName>
        <fullName evidence="2">Uncharacterized protein</fullName>
    </submittedName>
</protein>
<dbReference type="EMBL" id="BAAALN010000005">
    <property type="protein sequence ID" value="GAA1238355.1"/>
    <property type="molecule type" value="Genomic_DNA"/>
</dbReference>
<accession>A0ABN1W9S8</accession>
<dbReference type="Proteomes" id="UP001500653">
    <property type="component" value="Unassembled WGS sequence"/>
</dbReference>